<dbReference type="InterPro" id="IPR002616">
    <property type="entry name" value="tRNA_ribo_trans-like"/>
</dbReference>
<dbReference type="EMBL" id="FQUU01000013">
    <property type="protein sequence ID" value="SHF58978.1"/>
    <property type="molecule type" value="Genomic_DNA"/>
</dbReference>
<evidence type="ECO:0000256" key="1">
    <source>
        <dbReference type="ARBA" id="ARBA00022676"/>
    </source>
</evidence>
<comment type="caution">
    <text evidence="4">Lacks conserved residue(s) required for the propagation of feature annotation.</text>
</comment>
<feature type="region of interest" description="RNA binding" evidence="4">
    <location>
        <begin position="263"/>
        <end position="269"/>
    </location>
</feature>
<sequence>MQPNFLDLMPALAFDLLKTDDRSAARAGKITTDHGLIETPIFMPVGTIGSVKAVSQQQLKSEVDPHIILGNTYHLYLRPGMQTLEAAGGLHNFMNWDRPILTDSGGFQVFSLSGNRKINEEGVMFQSHIDGSRHLFTPEKVMDIERIIGADIMMAFDECPPANSEYKYALDSMNLTHRWLDRCFTHFNGTQDRYGHTQNLFPIVQGAVFHDLRKASCEYVSSKNATGNAIGGLSVGEPEPVMYEICQLCCESLPTEKPRYLMGVGTPWNILECIALGIDMFDCVMPTRNGRNAMLFTTKGVINIDNKKWEQDFSPIDDGLDSEFSHYYSKAYVRHLFKAGELLGLTIASVQNLAFYLWLVKEARKHILAGDFLSWKEEMIPILKTRL</sequence>
<feature type="binding site" evidence="4">
    <location>
        <position position="157"/>
    </location>
    <ligand>
        <name>substrate</name>
    </ligand>
</feature>
<dbReference type="InterPro" id="IPR050076">
    <property type="entry name" value="ArchSynthase1/Queuine_TRR"/>
</dbReference>
<dbReference type="InterPro" id="IPR036511">
    <property type="entry name" value="TGT-like_sf"/>
</dbReference>
<comment type="similarity">
    <text evidence="4">Belongs to the queuine tRNA-ribosyltransferase family.</text>
</comment>
<evidence type="ECO:0000256" key="2">
    <source>
        <dbReference type="ARBA" id="ARBA00022679"/>
    </source>
</evidence>
<dbReference type="GO" id="GO:0008616">
    <property type="term" value="P:tRNA queuosine(34) biosynthetic process"/>
    <property type="evidence" value="ECO:0007669"/>
    <property type="project" value="UniProtKB-UniRule"/>
</dbReference>
<feature type="binding site" evidence="4">
    <location>
        <position position="205"/>
    </location>
    <ligand>
        <name>substrate</name>
    </ligand>
</feature>
<feature type="active site" description="Proton acceptor" evidence="4">
    <location>
        <position position="103"/>
    </location>
</feature>
<dbReference type="NCBIfam" id="TIGR00430">
    <property type="entry name" value="Q_tRNA_tgt"/>
    <property type="match status" value="1"/>
</dbReference>
<organism evidence="6 7">
    <name type="scientific">Flavisolibacter ginsengisoli DSM 18119</name>
    <dbReference type="NCBI Taxonomy" id="1121884"/>
    <lineage>
        <taxon>Bacteria</taxon>
        <taxon>Pseudomonadati</taxon>
        <taxon>Bacteroidota</taxon>
        <taxon>Chitinophagia</taxon>
        <taxon>Chitinophagales</taxon>
        <taxon>Chitinophagaceae</taxon>
        <taxon>Flavisolibacter</taxon>
    </lineage>
</organism>
<dbReference type="InterPro" id="IPR004803">
    <property type="entry name" value="TGT"/>
</dbReference>
<dbReference type="Proteomes" id="UP000184048">
    <property type="component" value="Unassembled WGS sequence"/>
</dbReference>
<feature type="binding site" evidence="4">
    <location>
        <begin position="103"/>
        <end position="107"/>
    </location>
    <ligand>
        <name>substrate</name>
    </ligand>
</feature>
<evidence type="ECO:0000313" key="6">
    <source>
        <dbReference type="EMBL" id="SHF58978.1"/>
    </source>
</evidence>
<feature type="binding site" evidence="4">
    <location>
        <position position="232"/>
    </location>
    <ligand>
        <name>substrate</name>
    </ligand>
</feature>
<dbReference type="AlphaFoldDB" id="A0A1M5CW77"/>
<feature type="region of interest" description="RNA binding; important for wobble base 34 recognition" evidence="4">
    <location>
        <begin position="287"/>
        <end position="291"/>
    </location>
</feature>
<dbReference type="Pfam" id="PF01702">
    <property type="entry name" value="TGT"/>
    <property type="match status" value="1"/>
</dbReference>
<keyword evidence="4" id="KW-0671">Queuosine biosynthesis</keyword>
<proteinExistence type="inferred from homology"/>
<comment type="subunit">
    <text evidence="4">Homodimer. Within each dimer, one monomer is responsible for RNA recognition and catalysis, while the other monomer binds to the replacement base PreQ1.</text>
</comment>
<evidence type="ECO:0000259" key="5">
    <source>
        <dbReference type="Pfam" id="PF01702"/>
    </source>
</evidence>
<dbReference type="Gene3D" id="3.20.20.105">
    <property type="entry name" value="Queuine tRNA-ribosyltransferase-like"/>
    <property type="match status" value="1"/>
</dbReference>
<keyword evidence="7" id="KW-1185">Reference proteome</keyword>
<dbReference type="GO" id="GO:0008479">
    <property type="term" value="F:tRNA-guanosine(34) queuine transglycosylase activity"/>
    <property type="evidence" value="ECO:0007669"/>
    <property type="project" value="UniProtKB-UniRule"/>
</dbReference>
<dbReference type="NCBIfam" id="TIGR00449">
    <property type="entry name" value="tgt_general"/>
    <property type="match status" value="1"/>
</dbReference>
<dbReference type="UniPathway" id="UPA00392"/>
<dbReference type="STRING" id="1121884.SAMN02745131_03053"/>
<feature type="active site" description="Nucleophile" evidence="4">
    <location>
        <position position="282"/>
    </location>
</feature>
<feature type="domain" description="tRNA-guanine(15) transglycosylase-like" evidence="5">
    <location>
        <begin position="23"/>
        <end position="380"/>
    </location>
</feature>
<keyword evidence="1 4" id="KW-0328">Glycosyltransferase</keyword>
<evidence type="ECO:0000313" key="7">
    <source>
        <dbReference type="Proteomes" id="UP000184048"/>
    </source>
</evidence>
<keyword evidence="2 4" id="KW-0808">Transferase</keyword>
<name>A0A1M5CW77_9BACT</name>
<comment type="catalytic activity">
    <reaction evidence="4">
        <text>7-aminomethyl-7-carbaguanine + guanosine(34) in tRNA = 7-aminomethyl-7-carbaguanosine(34) in tRNA + guanine</text>
        <dbReference type="Rhea" id="RHEA:24104"/>
        <dbReference type="Rhea" id="RHEA-COMP:10341"/>
        <dbReference type="Rhea" id="RHEA-COMP:10342"/>
        <dbReference type="ChEBI" id="CHEBI:16235"/>
        <dbReference type="ChEBI" id="CHEBI:58703"/>
        <dbReference type="ChEBI" id="CHEBI:74269"/>
        <dbReference type="ChEBI" id="CHEBI:82833"/>
        <dbReference type="EC" id="2.4.2.29"/>
    </reaction>
</comment>
<gene>
    <name evidence="4" type="primary">tgt</name>
    <name evidence="6" type="ORF">SAMN02745131_03053</name>
</gene>
<evidence type="ECO:0000256" key="3">
    <source>
        <dbReference type="ARBA" id="ARBA00022694"/>
    </source>
</evidence>
<dbReference type="HAMAP" id="MF_00168">
    <property type="entry name" value="Q_tRNA_Tgt"/>
    <property type="match status" value="1"/>
</dbReference>
<accession>A0A1M5CW77</accession>
<dbReference type="PANTHER" id="PTHR46499">
    <property type="entry name" value="QUEUINE TRNA-RIBOSYLTRANSFERASE"/>
    <property type="match status" value="1"/>
</dbReference>
<evidence type="ECO:0000256" key="4">
    <source>
        <dbReference type="HAMAP-Rule" id="MF_00168"/>
    </source>
</evidence>
<comment type="function">
    <text evidence="4">Catalyzes the base-exchange of a guanine (G) residue with the queuine precursor 7-aminomethyl-7-deazaguanine (PreQ1) at position 34 (anticodon wobble position) in tRNAs with GU(N) anticodons (tRNA-Asp, -Asn, -His and -Tyr). Catalysis occurs through a double-displacement mechanism. The nucleophile active site attacks the C1' of nucleotide 34 to detach the guanine base from the RNA, forming a covalent enzyme-RNA intermediate. The proton acceptor active site deprotonates the incoming PreQ1, allowing a nucleophilic attack on the C1' of the ribose to form the product. After dissociation, two additional enzymatic reactions on the tRNA convert PreQ1 to queuine (Q), resulting in the hypermodified nucleoside queuosine (7-(((4,5-cis-dihydroxy-2-cyclopenten-1-yl)amino)methyl)-7-deazaguanosine).</text>
</comment>
<dbReference type="PANTHER" id="PTHR46499:SF1">
    <property type="entry name" value="QUEUINE TRNA-RIBOSYLTRANSFERASE"/>
    <property type="match status" value="1"/>
</dbReference>
<dbReference type="EC" id="2.4.2.29" evidence="4"/>
<comment type="pathway">
    <text evidence="4">tRNA modification; tRNA-queuosine biosynthesis.</text>
</comment>
<keyword evidence="3 4" id="KW-0819">tRNA processing</keyword>
<protein>
    <recommendedName>
        <fullName evidence="4">Queuine tRNA-ribosyltransferase</fullName>
        <ecNumber evidence="4">2.4.2.29</ecNumber>
    </recommendedName>
    <alternativeName>
        <fullName evidence="4">Guanine insertion enzyme</fullName>
    </alternativeName>
    <alternativeName>
        <fullName evidence="4">tRNA-guanine transglycosylase</fullName>
    </alternativeName>
</protein>
<dbReference type="GO" id="GO:0005829">
    <property type="term" value="C:cytosol"/>
    <property type="evidence" value="ECO:0007669"/>
    <property type="project" value="TreeGrafter"/>
</dbReference>
<reference evidence="6 7" key="1">
    <citation type="submission" date="2016-11" db="EMBL/GenBank/DDBJ databases">
        <authorList>
            <person name="Jaros S."/>
            <person name="Januszkiewicz K."/>
            <person name="Wedrychowicz H."/>
        </authorList>
    </citation>
    <scope>NUCLEOTIDE SEQUENCE [LARGE SCALE GENOMIC DNA]</scope>
    <source>
        <strain evidence="6 7">DSM 18119</strain>
    </source>
</reference>
<dbReference type="SUPFAM" id="SSF51713">
    <property type="entry name" value="tRNA-guanine transglycosylase"/>
    <property type="match status" value="1"/>
</dbReference>